<dbReference type="AlphaFoldDB" id="A0A6I6MLI4"/>
<evidence type="ECO:0008006" key="3">
    <source>
        <dbReference type="Google" id="ProtNLM"/>
    </source>
</evidence>
<accession>A0A6I6MLI4</accession>
<dbReference type="Proteomes" id="UP000431269">
    <property type="component" value="Chromosome"/>
</dbReference>
<dbReference type="KEGG" id="tsv:DSM104635_01693"/>
<evidence type="ECO:0000313" key="1">
    <source>
        <dbReference type="EMBL" id="QGZ94861.1"/>
    </source>
</evidence>
<name>A0A6I6MLI4_9CAUL</name>
<keyword evidence="2" id="KW-1185">Reference proteome</keyword>
<evidence type="ECO:0000313" key="2">
    <source>
        <dbReference type="Proteomes" id="UP000431269"/>
    </source>
</evidence>
<organism evidence="1 2">
    <name type="scientific">Terricaulis silvestris</name>
    <dbReference type="NCBI Taxonomy" id="2686094"/>
    <lineage>
        <taxon>Bacteria</taxon>
        <taxon>Pseudomonadati</taxon>
        <taxon>Pseudomonadota</taxon>
        <taxon>Alphaproteobacteria</taxon>
        <taxon>Caulobacterales</taxon>
        <taxon>Caulobacteraceae</taxon>
        <taxon>Terricaulis</taxon>
    </lineage>
</organism>
<sequence>MSARLFQAYVMVDWSAAAKPATGADSIWVGVLKRNVRFQMAFEAHNPPTRAEAEKLLNDVLDDLKRKRERALVGFDFPFAFPRGTAAALKLPGEPWRAVMDFVAKEVKDKADNANNRFQVGAKMNRLMTGEAFPFWGAPARDEQTMLSAKRVREHRESDLPEFRLAEDAVKGPSSVWKLYYQGSVGGQALTGMPVVKRLRDARPAKLWPFETGWKPLGADDVAGVDAVFAEIYPSMFATAAKGAEVRDAAQVRGACERFNALDEKFQLGALFGPAKDDARRDVVEREEGWILGVGA</sequence>
<protein>
    <recommendedName>
        <fullName evidence="3">Cobalamin biosynthesis protein CbiG</fullName>
    </recommendedName>
</protein>
<dbReference type="EMBL" id="CP047045">
    <property type="protein sequence ID" value="QGZ94861.1"/>
    <property type="molecule type" value="Genomic_DNA"/>
</dbReference>
<proteinExistence type="predicted"/>
<dbReference type="RefSeq" id="WP_158765763.1">
    <property type="nucleotide sequence ID" value="NZ_CP047045.1"/>
</dbReference>
<gene>
    <name evidence="1" type="ORF">DSM104635_01693</name>
</gene>
<reference evidence="2" key="1">
    <citation type="submission" date="2019-12" db="EMBL/GenBank/DDBJ databases">
        <title>Complete genome of Terracaulis silvestris 0127_4.</title>
        <authorList>
            <person name="Vieira S."/>
            <person name="Riedel T."/>
            <person name="Sproer C."/>
            <person name="Pascual J."/>
            <person name="Boedeker C."/>
            <person name="Overmann J."/>
        </authorList>
    </citation>
    <scope>NUCLEOTIDE SEQUENCE [LARGE SCALE GENOMIC DNA]</scope>
    <source>
        <strain evidence="2">0127_4</strain>
    </source>
</reference>